<evidence type="ECO:0000256" key="11">
    <source>
        <dbReference type="RuleBase" id="RU000304"/>
    </source>
</evidence>
<keyword evidence="2 11" id="KW-0723">Serine/threonine-protein kinase</keyword>
<evidence type="ECO:0000256" key="1">
    <source>
        <dbReference type="ARBA" id="ARBA00012513"/>
    </source>
</evidence>
<comment type="caution">
    <text evidence="14">The sequence shown here is derived from an EMBL/GenBank/DDBJ whole genome shotgun (WGS) entry which is preliminary data.</text>
</comment>
<dbReference type="GO" id="GO:0004674">
    <property type="term" value="F:protein serine/threonine kinase activity"/>
    <property type="evidence" value="ECO:0007669"/>
    <property type="project" value="UniProtKB-KW"/>
</dbReference>
<evidence type="ECO:0000256" key="4">
    <source>
        <dbReference type="ARBA" id="ARBA00022741"/>
    </source>
</evidence>
<keyword evidence="3" id="KW-0808">Transferase</keyword>
<evidence type="ECO:0000256" key="2">
    <source>
        <dbReference type="ARBA" id="ARBA00022527"/>
    </source>
</evidence>
<evidence type="ECO:0000313" key="15">
    <source>
        <dbReference type="Proteomes" id="UP000789759"/>
    </source>
</evidence>
<organism evidence="14 15">
    <name type="scientific">Cetraspora pellucida</name>
    <dbReference type="NCBI Taxonomy" id="1433469"/>
    <lineage>
        <taxon>Eukaryota</taxon>
        <taxon>Fungi</taxon>
        <taxon>Fungi incertae sedis</taxon>
        <taxon>Mucoromycota</taxon>
        <taxon>Glomeromycotina</taxon>
        <taxon>Glomeromycetes</taxon>
        <taxon>Diversisporales</taxon>
        <taxon>Gigasporaceae</taxon>
        <taxon>Cetraspora</taxon>
    </lineage>
</organism>
<feature type="non-terminal residue" evidence="14">
    <location>
        <position position="487"/>
    </location>
</feature>
<dbReference type="PROSITE" id="PS00107">
    <property type="entry name" value="PROTEIN_KINASE_ATP"/>
    <property type="match status" value="1"/>
</dbReference>
<dbReference type="EC" id="2.7.11.1" evidence="1"/>
<name>A0A9N9P6U7_9GLOM</name>
<dbReference type="InterPro" id="IPR011009">
    <property type="entry name" value="Kinase-like_dom_sf"/>
</dbReference>
<sequence>MDNNLKDQADNNNQPVASTNDLDQKTEDKDIRSTVNNAQQKEAKTSHQTGNILQATLQKVFHIEPSADKPKTSKSSKNSSGPGSEDEDERTEKNQKFRSIIPNGSKLRFQKLSTGSHVHNLQPKKVYRINNLLKELGIHGHAPMDEKSQNEENVTKKKSTKSNCSDVSLSAKYGKPQEVVGKGAFGIVRVAHKTEPKVPGEKLFAVKEFKKRHNEPSKKYMKRLTSEFCISSSLHHINVIDTIDLLQDTQGNYCEVMEYCAGGDLYSLIVSSGGLDENEADCFFGQLINGVKYLHECGVAHRDLKPENLLLTSTGCLKITDFGNGECFKMAWEKHAHLSRGVCGSEPYIAPEAFTGNWFDPRPVDVWACGIIYMGMITGRHLWRIAKAHEDLTFKVYLESRAHEECLLAPFRSLTENRRRIMTKIIEPDPNLRITAEQITEDPWFSCLDICYKPWSANTHLPTNTTCGVNATNRQPTNMNKLTIINM</sequence>
<evidence type="ECO:0000259" key="13">
    <source>
        <dbReference type="PROSITE" id="PS50011"/>
    </source>
</evidence>
<evidence type="ECO:0000256" key="3">
    <source>
        <dbReference type="ARBA" id="ARBA00022679"/>
    </source>
</evidence>
<dbReference type="SUPFAM" id="SSF56112">
    <property type="entry name" value="Protein kinase-like (PK-like)"/>
    <property type="match status" value="1"/>
</dbReference>
<evidence type="ECO:0000256" key="8">
    <source>
        <dbReference type="ARBA" id="ARBA00048679"/>
    </source>
</evidence>
<feature type="compositionally biased region" description="Polar residues" evidence="12">
    <location>
        <begin position="10"/>
        <end position="21"/>
    </location>
</feature>
<dbReference type="Gene3D" id="1.10.510.10">
    <property type="entry name" value="Transferase(Phosphotransferase) domain 1"/>
    <property type="match status" value="1"/>
</dbReference>
<feature type="compositionally biased region" description="Low complexity" evidence="12">
    <location>
        <begin position="73"/>
        <end position="83"/>
    </location>
</feature>
<keyword evidence="4 10" id="KW-0547">Nucleotide-binding</keyword>
<evidence type="ECO:0000256" key="5">
    <source>
        <dbReference type="ARBA" id="ARBA00022777"/>
    </source>
</evidence>
<dbReference type="PROSITE" id="PS00108">
    <property type="entry name" value="PROTEIN_KINASE_ST"/>
    <property type="match status" value="1"/>
</dbReference>
<comment type="catalytic activity">
    <reaction evidence="7">
        <text>L-threonyl-[protein] + ATP = O-phospho-L-threonyl-[protein] + ADP + H(+)</text>
        <dbReference type="Rhea" id="RHEA:46608"/>
        <dbReference type="Rhea" id="RHEA-COMP:11060"/>
        <dbReference type="Rhea" id="RHEA-COMP:11605"/>
        <dbReference type="ChEBI" id="CHEBI:15378"/>
        <dbReference type="ChEBI" id="CHEBI:30013"/>
        <dbReference type="ChEBI" id="CHEBI:30616"/>
        <dbReference type="ChEBI" id="CHEBI:61977"/>
        <dbReference type="ChEBI" id="CHEBI:456216"/>
        <dbReference type="EC" id="2.7.11.1"/>
    </reaction>
</comment>
<evidence type="ECO:0000256" key="9">
    <source>
        <dbReference type="ARBA" id="ARBA00078109"/>
    </source>
</evidence>
<dbReference type="PROSITE" id="PS50011">
    <property type="entry name" value="PROTEIN_KINASE_DOM"/>
    <property type="match status" value="1"/>
</dbReference>
<feature type="compositionally biased region" description="Basic and acidic residues" evidence="12">
    <location>
        <begin position="140"/>
        <end position="155"/>
    </location>
</feature>
<keyword evidence="5" id="KW-0418">Kinase</keyword>
<proteinExistence type="inferred from homology"/>
<evidence type="ECO:0000256" key="7">
    <source>
        <dbReference type="ARBA" id="ARBA00047899"/>
    </source>
</evidence>
<evidence type="ECO:0000256" key="10">
    <source>
        <dbReference type="PROSITE-ProRule" id="PRU10141"/>
    </source>
</evidence>
<dbReference type="InterPro" id="IPR008271">
    <property type="entry name" value="Ser/Thr_kinase_AS"/>
</dbReference>
<dbReference type="Proteomes" id="UP000789759">
    <property type="component" value="Unassembled WGS sequence"/>
</dbReference>
<feature type="compositionally biased region" description="Basic and acidic residues" evidence="12">
    <location>
        <begin position="61"/>
        <end position="71"/>
    </location>
</feature>
<dbReference type="InterPro" id="IPR000719">
    <property type="entry name" value="Prot_kinase_dom"/>
</dbReference>
<dbReference type="PANTHER" id="PTHR24343">
    <property type="entry name" value="SERINE/THREONINE KINASE"/>
    <property type="match status" value="1"/>
</dbReference>
<feature type="domain" description="Protein kinase" evidence="13">
    <location>
        <begin position="174"/>
        <end position="445"/>
    </location>
</feature>
<dbReference type="Pfam" id="PF00069">
    <property type="entry name" value="Pkinase"/>
    <property type="match status" value="1"/>
</dbReference>
<dbReference type="AlphaFoldDB" id="A0A9N9P6U7"/>
<dbReference type="GO" id="GO:0005829">
    <property type="term" value="C:cytosol"/>
    <property type="evidence" value="ECO:0007669"/>
    <property type="project" value="TreeGrafter"/>
</dbReference>
<feature type="compositionally biased region" description="Basic and acidic residues" evidence="12">
    <location>
        <begin position="22"/>
        <end position="32"/>
    </location>
</feature>
<protein>
    <recommendedName>
        <fullName evidence="1">non-specific serine/threonine protein kinase</fullName>
        <ecNumber evidence="1">2.7.11.1</ecNumber>
    </recommendedName>
    <alternativeName>
        <fullName evidence="9">Halotolerance protein 4</fullName>
    </alternativeName>
</protein>
<feature type="binding site" evidence="10">
    <location>
        <position position="207"/>
    </location>
    <ligand>
        <name>ATP</name>
        <dbReference type="ChEBI" id="CHEBI:30616"/>
    </ligand>
</feature>
<dbReference type="EMBL" id="CAJVQA010028932">
    <property type="protein sequence ID" value="CAG8795701.1"/>
    <property type="molecule type" value="Genomic_DNA"/>
</dbReference>
<feature type="region of interest" description="Disordered" evidence="12">
    <location>
        <begin position="1"/>
        <end position="105"/>
    </location>
</feature>
<comment type="similarity">
    <text evidence="11">Belongs to the protein kinase superfamily.</text>
</comment>
<keyword evidence="6 10" id="KW-0067">ATP-binding</keyword>
<accession>A0A9N9P6U7</accession>
<gene>
    <name evidence="14" type="ORF">CPELLU_LOCUS17325</name>
</gene>
<reference evidence="14" key="1">
    <citation type="submission" date="2021-06" db="EMBL/GenBank/DDBJ databases">
        <authorList>
            <person name="Kallberg Y."/>
            <person name="Tangrot J."/>
            <person name="Rosling A."/>
        </authorList>
    </citation>
    <scope>NUCLEOTIDE SEQUENCE</scope>
    <source>
        <strain evidence="14">FL966</strain>
    </source>
</reference>
<dbReference type="FunFam" id="1.10.510.10:FF:000183">
    <property type="entry name" value="Serine/threonine-protein kinase hal4"/>
    <property type="match status" value="1"/>
</dbReference>
<evidence type="ECO:0000313" key="14">
    <source>
        <dbReference type="EMBL" id="CAG8795701.1"/>
    </source>
</evidence>
<dbReference type="CDD" id="cd13994">
    <property type="entry name" value="STKc_HAL4_like"/>
    <property type="match status" value="1"/>
</dbReference>
<dbReference type="GO" id="GO:0005524">
    <property type="term" value="F:ATP binding"/>
    <property type="evidence" value="ECO:0007669"/>
    <property type="project" value="UniProtKB-UniRule"/>
</dbReference>
<keyword evidence="15" id="KW-1185">Reference proteome</keyword>
<dbReference type="SMART" id="SM00220">
    <property type="entry name" value="S_TKc"/>
    <property type="match status" value="1"/>
</dbReference>
<feature type="region of interest" description="Disordered" evidence="12">
    <location>
        <begin position="140"/>
        <end position="168"/>
    </location>
</feature>
<feature type="compositionally biased region" description="Polar residues" evidence="12">
    <location>
        <begin position="33"/>
        <end position="57"/>
    </location>
</feature>
<dbReference type="PANTHER" id="PTHR24343:SF558">
    <property type="entry name" value="PROTEIN KINASE DOMAIN-CONTAINING PROTEIN"/>
    <property type="match status" value="1"/>
</dbReference>
<dbReference type="InterPro" id="IPR017441">
    <property type="entry name" value="Protein_kinase_ATP_BS"/>
</dbReference>
<evidence type="ECO:0000256" key="12">
    <source>
        <dbReference type="SAM" id="MobiDB-lite"/>
    </source>
</evidence>
<dbReference type="OrthoDB" id="6513151at2759"/>
<comment type="catalytic activity">
    <reaction evidence="8">
        <text>L-seryl-[protein] + ATP = O-phospho-L-seryl-[protein] + ADP + H(+)</text>
        <dbReference type="Rhea" id="RHEA:17989"/>
        <dbReference type="Rhea" id="RHEA-COMP:9863"/>
        <dbReference type="Rhea" id="RHEA-COMP:11604"/>
        <dbReference type="ChEBI" id="CHEBI:15378"/>
        <dbReference type="ChEBI" id="CHEBI:29999"/>
        <dbReference type="ChEBI" id="CHEBI:30616"/>
        <dbReference type="ChEBI" id="CHEBI:83421"/>
        <dbReference type="ChEBI" id="CHEBI:456216"/>
        <dbReference type="EC" id="2.7.11.1"/>
    </reaction>
</comment>
<evidence type="ECO:0000256" key="6">
    <source>
        <dbReference type="ARBA" id="ARBA00022840"/>
    </source>
</evidence>
<dbReference type="GO" id="GO:0030003">
    <property type="term" value="P:intracellular monoatomic cation homeostasis"/>
    <property type="evidence" value="ECO:0007669"/>
    <property type="project" value="UniProtKB-ARBA"/>
</dbReference>